<dbReference type="Proteomes" id="UP000703269">
    <property type="component" value="Unassembled WGS sequence"/>
</dbReference>
<dbReference type="EMBL" id="BPQB01000079">
    <property type="protein sequence ID" value="GJE97956.1"/>
    <property type="molecule type" value="Genomic_DNA"/>
</dbReference>
<protein>
    <submittedName>
        <fullName evidence="1">Uncharacterized protein</fullName>
    </submittedName>
</protein>
<evidence type="ECO:0000313" key="1">
    <source>
        <dbReference type="EMBL" id="GJE97956.1"/>
    </source>
</evidence>
<dbReference type="AlphaFoldDB" id="A0A9P3GMY6"/>
<gene>
    <name evidence="1" type="ORF">PsYK624_141780</name>
</gene>
<reference evidence="1 2" key="1">
    <citation type="submission" date="2021-08" db="EMBL/GenBank/DDBJ databases">
        <title>Draft Genome Sequence of Phanerochaete sordida strain YK-624.</title>
        <authorList>
            <person name="Mori T."/>
            <person name="Dohra H."/>
            <person name="Suzuki T."/>
            <person name="Kawagishi H."/>
            <person name="Hirai H."/>
        </authorList>
    </citation>
    <scope>NUCLEOTIDE SEQUENCE [LARGE SCALE GENOMIC DNA]</scope>
    <source>
        <strain evidence="1 2">YK-624</strain>
    </source>
</reference>
<evidence type="ECO:0000313" key="2">
    <source>
        <dbReference type="Proteomes" id="UP000703269"/>
    </source>
</evidence>
<keyword evidence="2" id="KW-1185">Reference proteome</keyword>
<proteinExistence type="predicted"/>
<name>A0A9P3GMY6_9APHY</name>
<sequence>MSSRIRTVEPRQWTIAGLLDHTSYGAWAFDPEENLLAVLQICATTETVEVCFYSCTTPGHHPEAGAPTLRIALPAHALLDDTWQLDLSICGSIVIVYAESPDGSHISIWFYNWRQGEVLSRVVCDAGRDAFVLDHVAFLSQDTVLFTAMDQEANYLVAVELRDLPRRICRFPDVLFLEHCVVLEYPEPNAGVDYERSTIVGSPMHTRGCAEGAFGMKYTNTIISIILSISDAQEDPQSYDFVITSRFIVSSLANLPSRVPGEYCDIVPWKDWCEHTRLFRATSVPEMQACGSRYLTAQDLDDGTHRLVVRDFDTVLALKLDAAAGDADLHMDCEPHENTDGFWKRPEATGAPYREVVSEIIVEADDRVLLAEDGIFVARARDNLPGSDSTKLEIYEI</sequence>
<accession>A0A9P3GMY6</accession>
<comment type="caution">
    <text evidence="1">The sequence shown here is derived from an EMBL/GenBank/DDBJ whole genome shotgun (WGS) entry which is preliminary data.</text>
</comment>
<organism evidence="1 2">
    <name type="scientific">Phanerochaete sordida</name>
    <dbReference type="NCBI Taxonomy" id="48140"/>
    <lineage>
        <taxon>Eukaryota</taxon>
        <taxon>Fungi</taxon>
        <taxon>Dikarya</taxon>
        <taxon>Basidiomycota</taxon>
        <taxon>Agaricomycotina</taxon>
        <taxon>Agaricomycetes</taxon>
        <taxon>Polyporales</taxon>
        <taxon>Phanerochaetaceae</taxon>
        <taxon>Phanerochaete</taxon>
    </lineage>
</organism>